<dbReference type="CDD" id="cd00555">
    <property type="entry name" value="Maf"/>
    <property type="match status" value="1"/>
</dbReference>
<dbReference type="SUPFAM" id="SSF52972">
    <property type="entry name" value="ITPase-like"/>
    <property type="match status" value="1"/>
</dbReference>
<proteinExistence type="inferred from homology"/>
<dbReference type="InterPro" id="IPR029001">
    <property type="entry name" value="ITPase-like_fam"/>
</dbReference>
<keyword evidence="5" id="KW-1185">Reference proteome</keyword>
<dbReference type="OrthoDB" id="10267058at2759"/>
<dbReference type="STRING" id="283909.R7UM23"/>
<dbReference type="PANTHER" id="PTHR43213:SF5">
    <property type="entry name" value="BIFUNCTIONAL DTTP_UTP PYROPHOSPHATASE_METHYLTRANSFERASE PROTEIN-RELATED"/>
    <property type="match status" value="1"/>
</dbReference>
<dbReference type="PANTHER" id="PTHR43213">
    <property type="entry name" value="BIFUNCTIONAL DTTP/UTP PYROPHOSPHATASE/METHYLTRANSFERASE PROTEIN-RELATED"/>
    <property type="match status" value="1"/>
</dbReference>
<gene>
    <name evidence="3" type="ORF">CAPTEDRAFT_117136</name>
</gene>
<reference evidence="4" key="3">
    <citation type="submission" date="2015-06" db="UniProtKB">
        <authorList>
            <consortium name="EnsemblMetazoa"/>
        </authorList>
    </citation>
    <scope>IDENTIFICATION</scope>
</reference>
<dbReference type="PIRSF" id="PIRSF006305">
    <property type="entry name" value="Maf"/>
    <property type="match status" value="1"/>
</dbReference>
<reference evidence="3 5" key="2">
    <citation type="journal article" date="2013" name="Nature">
        <title>Insights into bilaterian evolution from three spiralian genomes.</title>
        <authorList>
            <person name="Simakov O."/>
            <person name="Marletaz F."/>
            <person name="Cho S.J."/>
            <person name="Edsinger-Gonzales E."/>
            <person name="Havlak P."/>
            <person name="Hellsten U."/>
            <person name="Kuo D.H."/>
            <person name="Larsson T."/>
            <person name="Lv J."/>
            <person name="Arendt D."/>
            <person name="Savage R."/>
            <person name="Osoegawa K."/>
            <person name="de Jong P."/>
            <person name="Grimwood J."/>
            <person name="Chapman J.A."/>
            <person name="Shapiro H."/>
            <person name="Aerts A."/>
            <person name="Otillar R.P."/>
            <person name="Terry A.Y."/>
            <person name="Boore J.L."/>
            <person name="Grigoriev I.V."/>
            <person name="Lindberg D.R."/>
            <person name="Seaver E.C."/>
            <person name="Weisblat D.A."/>
            <person name="Putnam N.H."/>
            <person name="Rokhsar D.S."/>
        </authorList>
    </citation>
    <scope>NUCLEOTIDE SEQUENCE</scope>
    <source>
        <strain evidence="3 5">I ESC-2004</strain>
    </source>
</reference>
<comment type="cofactor">
    <cofactor evidence="1">
        <name>a divalent metal cation</name>
        <dbReference type="ChEBI" id="CHEBI:60240"/>
    </cofactor>
</comment>
<dbReference type="HAMAP" id="MF_00528">
    <property type="entry name" value="Maf"/>
    <property type="match status" value="1"/>
</dbReference>
<reference evidence="5" key="1">
    <citation type="submission" date="2012-12" db="EMBL/GenBank/DDBJ databases">
        <authorList>
            <person name="Hellsten U."/>
            <person name="Grimwood J."/>
            <person name="Chapman J.A."/>
            <person name="Shapiro H."/>
            <person name="Aerts A."/>
            <person name="Otillar R.P."/>
            <person name="Terry A.Y."/>
            <person name="Boore J.L."/>
            <person name="Simakov O."/>
            <person name="Marletaz F."/>
            <person name="Cho S.-J."/>
            <person name="Edsinger-Gonzales E."/>
            <person name="Havlak P."/>
            <person name="Kuo D.-H."/>
            <person name="Larsson T."/>
            <person name="Lv J."/>
            <person name="Arendt D."/>
            <person name="Savage R."/>
            <person name="Osoegawa K."/>
            <person name="de Jong P."/>
            <person name="Lindberg D.R."/>
            <person name="Seaver E.C."/>
            <person name="Weisblat D.A."/>
            <person name="Putnam N.H."/>
            <person name="Grigoriev I.V."/>
            <person name="Rokhsar D.S."/>
        </authorList>
    </citation>
    <scope>NUCLEOTIDE SEQUENCE</scope>
    <source>
        <strain evidence="5">I ESC-2004</strain>
    </source>
</reference>
<accession>R7UM23</accession>
<dbReference type="FunCoup" id="R7UM23">
    <property type="interactions" value="166"/>
</dbReference>
<dbReference type="InterPro" id="IPR003697">
    <property type="entry name" value="Maf-like"/>
</dbReference>
<evidence type="ECO:0000313" key="3">
    <source>
        <dbReference type="EMBL" id="ELU04327.1"/>
    </source>
</evidence>
<protein>
    <submittedName>
        <fullName evidence="3 4">Uncharacterized protein</fullName>
    </submittedName>
</protein>
<keyword evidence="2" id="KW-0378">Hydrolase</keyword>
<dbReference type="EnsemblMetazoa" id="CapteT117136">
    <property type="protein sequence ID" value="CapteP117136"/>
    <property type="gene ID" value="CapteG117136"/>
</dbReference>
<dbReference type="Proteomes" id="UP000014760">
    <property type="component" value="Unassembled WGS sequence"/>
</dbReference>
<evidence type="ECO:0000313" key="5">
    <source>
        <dbReference type="Proteomes" id="UP000014760"/>
    </source>
</evidence>
<name>R7UM23_CAPTE</name>
<dbReference type="AlphaFoldDB" id="R7UM23"/>
<dbReference type="GO" id="GO:0047429">
    <property type="term" value="F:nucleoside triphosphate diphosphatase activity"/>
    <property type="evidence" value="ECO:0007669"/>
    <property type="project" value="InterPro"/>
</dbReference>
<dbReference type="Gene3D" id="3.90.950.10">
    <property type="match status" value="1"/>
</dbReference>
<organism evidence="3">
    <name type="scientific">Capitella teleta</name>
    <name type="common">Polychaete worm</name>
    <dbReference type="NCBI Taxonomy" id="283909"/>
    <lineage>
        <taxon>Eukaryota</taxon>
        <taxon>Metazoa</taxon>
        <taxon>Spiralia</taxon>
        <taxon>Lophotrochozoa</taxon>
        <taxon>Annelida</taxon>
        <taxon>Polychaeta</taxon>
        <taxon>Sedentaria</taxon>
        <taxon>Scolecida</taxon>
        <taxon>Capitellidae</taxon>
        <taxon>Capitella</taxon>
    </lineage>
</organism>
<dbReference type="OMA" id="VIGCDSV"/>
<dbReference type="EMBL" id="AMQN01008214">
    <property type="status" value="NOT_ANNOTATED_CDS"/>
    <property type="molecule type" value="Genomic_DNA"/>
</dbReference>
<dbReference type="HOGENOM" id="CLU_040416_0_2_1"/>
<evidence type="ECO:0000256" key="1">
    <source>
        <dbReference type="ARBA" id="ARBA00001968"/>
    </source>
</evidence>
<dbReference type="NCBIfam" id="TIGR00172">
    <property type="entry name" value="maf"/>
    <property type="match status" value="1"/>
</dbReference>
<sequence>MLEPLMHRLATQRIVLASGSPRRKLILENIGLKFEVVPSTFEENLRKEDFEFPFDYVKETAKGKALEVAKRLAKDARPPDLIIGSDTVVTMDNKIYEKPVDKEHAFQMISSYMGRSHTVYTGVVMLTPKKGNWDDFNITSFHAGTDVTFAEVDSDTIRKYIDTGEPMDKAGGYGIQAAGGTLISGINGDYFNVMGFPLHLFAKHLVQIYTS</sequence>
<dbReference type="Pfam" id="PF02545">
    <property type="entry name" value="Maf"/>
    <property type="match status" value="1"/>
</dbReference>
<evidence type="ECO:0000256" key="2">
    <source>
        <dbReference type="ARBA" id="ARBA00022801"/>
    </source>
</evidence>
<evidence type="ECO:0000313" key="4">
    <source>
        <dbReference type="EnsemblMetazoa" id="CapteP117136"/>
    </source>
</evidence>
<dbReference type="EMBL" id="KB302448">
    <property type="protein sequence ID" value="ELU04327.1"/>
    <property type="molecule type" value="Genomic_DNA"/>
</dbReference>